<keyword evidence="3" id="KW-0813">Transport</keyword>
<keyword evidence="14" id="KW-1185">Reference proteome</keyword>
<dbReference type="InterPro" id="IPR001851">
    <property type="entry name" value="ABC_transp_permease"/>
</dbReference>
<evidence type="ECO:0000313" key="14">
    <source>
        <dbReference type="Proteomes" id="UP000680206"/>
    </source>
</evidence>
<keyword evidence="4" id="KW-1003">Cell membrane</keyword>
<dbReference type="Pfam" id="PF02653">
    <property type="entry name" value="BPD_transp_2"/>
    <property type="match status" value="1"/>
</dbReference>
<organism evidence="13 14">
    <name type="scientific">Actinomadura violacea</name>
    <dbReference type="NCBI Taxonomy" id="2819934"/>
    <lineage>
        <taxon>Bacteria</taxon>
        <taxon>Bacillati</taxon>
        <taxon>Actinomycetota</taxon>
        <taxon>Actinomycetes</taxon>
        <taxon>Streptosporangiales</taxon>
        <taxon>Thermomonosporaceae</taxon>
        <taxon>Actinomadura</taxon>
    </lineage>
</organism>
<feature type="transmembrane region" description="Helical" evidence="12">
    <location>
        <begin position="182"/>
        <end position="202"/>
    </location>
</feature>
<feature type="transmembrane region" description="Helical" evidence="12">
    <location>
        <begin position="33"/>
        <end position="50"/>
    </location>
</feature>
<feature type="transmembrane region" description="Helical" evidence="12">
    <location>
        <begin position="87"/>
        <end position="104"/>
    </location>
</feature>
<name>A0ABS3S1M3_9ACTN</name>
<evidence type="ECO:0000256" key="8">
    <source>
        <dbReference type="ARBA" id="ARBA00023136"/>
    </source>
</evidence>
<feature type="transmembrane region" description="Helical" evidence="12">
    <location>
        <begin position="62"/>
        <end position="80"/>
    </location>
</feature>
<evidence type="ECO:0000256" key="4">
    <source>
        <dbReference type="ARBA" id="ARBA00022475"/>
    </source>
</evidence>
<evidence type="ECO:0000256" key="10">
    <source>
        <dbReference type="ARBA" id="ARBA00039382"/>
    </source>
</evidence>
<reference evidence="13 14" key="1">
    <citation type="submission" date="2021-03" db="EMBL/GenBank/DDBJ databases">
        <title>Actinomadura violae sp. nov., isolated from lichen in Thailand.</title>
        <authorList>
            <person name="Kanchanasin P."/>
            <person name="Saeng-In P."/>
            <person name="Phongsopitanun W."/>
            <person name="Yuki M."/>
            <person name="Kudo T."/>
            <person name="Ohkuma M."/>
            <person name="Tanasupawat S."/>
        </authorList>
    </citation>
    <scope>NUCLEOTIDE SEQUENCE [LARGE SCALE GENOMIC DNA]</scope>
    <source>
        <strain evidence="13 14">LCR2-06</strain>
    </source>
</reference>
<accession>A0ABS3S1M3</accession>
<dbReference type="PANTHER" id="PTHR32196">
    <property type="entry name" value="ABC TRANSPORTER PERMEASE PROTEIN YPHD-RELATED-RELATED"/>
    <property type="match status" value="1"/>
</dbReference>
<dbReference type="RefSeq" id="WP_208247371.1">
    <property type="nucleotide sequence ID" value="NZ_JAGEPF010000023.1"/>
</dbReference>
<feature type="transmembrane region" description="Helical" evidence="12">
    <location>
        <begin position="262"/>
        <end position="280"/>
    </location>
</feature>
<comment type="function">
    <text evidence="9">Part of the ABC transporter complex LsrABCD involved in autoinducer 2 (AI-2) import. Probably responsible for the translocation of the substrate across the membrane.</text>
</comment>
<evidence type="ECO:0000256" key="7">
    <source>
        <dbReference type="ARBA" id="ARBA00022989"/>
    </source>
</evidence>
<feature type="transmembrane region" description="Helical" evidence="12">
    <location>
        <begin position="313"/>
        <end position="332"/>
    </location>
</feature>
<feature type="transmembrane region" description="Helical" evidence="12">
    <location>
        <begin position="137"/>
        <end position="158"/>
    </location>
</feature>
<dbReference type="EMBL" id="JAGEPF010000023">
    <property type="protein sequence ID" value="MBO2462801.1"/>
    <property type="molecule type" value="Genomic_DNA"/>
</dbReference>
<dbReference type="Proteomes" id="UP000680206">
    <property type="component" value="Unassembled WGS sequence"/>
</dbReference>
<dbReference type="PANTHER" id="PTHR32196:SF29">
    <property type="entry name" value="AUTOINDUCER 2 IMPORT SYSTEM PERMEASE PROTEIN LSRC"/>
    <property type="match status" value="1"/>
</dbReference>
<sequence>MSVPQPSAAAPPANEDGDAAHRRRTRRPVPDEAGVVGVLVLLVLGVGLFQPDFLRTGNLLTTAHNSVYVGLMALGMVFALAMREVDLSVGGMYAMGVVVGALLIRDGWNTWLAALAVLALSALVGALNGAVTTYLRLPSFIVTLATAMLLRGVGLALAEGKQITDLPQGDALFRVLGGGELLGVPDAVWVFVLAVAALSVLFTRTRFGARVRAIGSNPEAAEFGGLPVTRTRIAALALSGLMAGLAAVLALAFFIAGDPTIGQGYELTAIAAAIIGGTPLKGGSGSVLGAAAGTLILGAVTAALVFFEVPINWTTFATGGVILVAVGAAPLLRRVRDLRPARAPGADRDPRPPGRNP</sequence>
<comment type="subunit">
    <text evidence="2">The complex is composed of two ATP-binding proteins (LsrA), two transmembrane proteins (LsrC and LsrD) and a solute-binding protein (LsrB).</text>
</comment>
<gene>
    <name evidence="13" type="ORF">J4709_35060</name>
</gene>
<feature type="transmembrane region" description="Helical" evidence="12">
    <location>
        <begin position="110"/>
        <end position="130"/>
    </location>
</feature>
<evidence type="ECO:0000256" key="6">
    <source>
        <dbReference type="ARBA" id="ARBA00022692"/>
    </source>
</evidence>
<keyword evidence="5" id="KW-0997">Cell inner membrane</keyword>
<evidence type="ECO:0000256" key="2">
    <source>
        <dbReference type="ARBA" id="ARBA00011262"/>
    </source>
</evidence>
<evidence type="ECO:0000256" key="12">
    <source>
        <dbReference type="SAM" id="Phobius"/>
    </source>
</evidence>
<dbReference type="CDD" id="cd06579">
    <property type="entry name" value="TM_PBP1_transp_AraH_like"/>
    <property type="match status" value="1"/>
</dbReference>
<evidence type="ECO:0000256" key="1">
    <source>
        <dbReference type="ARBA" id="ARBA00004651"/>
    </source>
</evidence>
<keyword evidence="7 12" id="KW-1133">Transmembrane helix</keyword>
<evidence type="ECO:0000256" key="5">
    <source>
        <dbReference type="ARBA" id="ARBA00022519"/>
    </source>
</evidence>
<keyword evidence="8 12" id="KW-0472">Membrane</keyword>
<feature type="transmembrane region" description="Helical" evidence="12">
    <location>
        <begin position="287"/>
        <end position="307"/>
    </location>
</feature>
<evidence type="ECO:0000256" key="9">
    <source>
        <dbReference type="ARBA" id="ARBA00025439"/>
    </source>
</evidence>
<proteinExistence type="predicted"/>
<protein>
    <recommendedName>
        <fullName evidence="10">Autoinducer 2 import system permease protein LsrC</fullName>
    </recommendedName>
</protein>
<comment type="subcellular location">
    <subcellularLocation>
        <location evidence="1">Cell membrane</location>
        <topology evidence="1">Multi-pass membrane protein</topology>
    </subcellularLocation>
</comment>
<evidence type="ECO:0000256" key="11">
    <source>
        <dbReference type="SAM" id="MobiDB-lite"/>
    </source>
</evidence>
<comment type="caution">
    <text evidence="13">The sequence shown here is derived from an EMBL/GenBank/DDBJ whole genome shotgun (WGS) entry which is preliminary data.</text>
</comment>
<feature type="compositionally biased region" description="Low complexity" evidence="11">
    <location>
        <begin position="1"/>
        <end position="13"/>
    </location>
</feature>
<feature type="transmembrane region" description="Helical" evidence="12">
    <location>
        <begin position="233"/>
        <end position="256"/>
    </location>
</feature>
<keyword evidence="6 12" id="KW-0812">Transmembrane</keyword>
<feature type="region of interest" description="Disordered" evidence="11">
    <location>
        <begin position="1"/>
        <end position="27"/>
    </location>
</feature>
<evidence type="ECO:0000256" key="3">
    <source>
        <dbReference type="ARBA" id="ARBA00022448"/>
    </source>
</evidence>
<evidence type="ECO:0000313" key="13">
    <source>
        <dbReference type="EMBL" id="MBO2462801.1"/>
    </source>
</evidence>